<gene>
    <name evidence="1" type="ORF">CSB45_02200</name>
</gene>
<evidence type="ECO:0008006" key="3">
    <source>
        <dbReference type="Google" id="ProtNLM"/>
    </source>
</evidence>
<name>A0A2G6EAG6_9BACT</name>
<dbReference type="Proteomes" id="UP000229740">
    <property type="component" value="Unassembled WGS sequence"/>
</dbReference>
<organism evidence="1 2">
    <name type="scientific">candidate division KSB3 bacterium</name>
    <dbReference type="NCBI Taxonomy" id="2044937"/>
    <lineage>
        <taxon>Bacteria</taxon>
        <taxon>candidate division KSB3</taxon>
    </lineage>
</organism>
<dbReference type="EMBL" id="PDPS01000021">
    <property type="protein sequence ID" value="PID58832.1"/>
    <property type="molecule type" value="Genomic_DNA"/>
</dbReference>
<sequence length="84" mass="9427">MYLHIGMNIYLWSERIAAIVDVSLFLTQTSDGASLSVPPNAVLVRNGLSLHEVKSCLLTTDHEIHCSNVHCRTLRARWNKRVPG</sequence>
<dbReference type="AlphaFoldDB" id="A0A2G6EAG6"/>
<evidence type="ECO:0000313" key="2">
    <source>
        <dbReference type="Proteomes" id="UP000229740"/>
    </source>
</evidence>
<reference evidence="1 2" key="1">
    <citation type="submission" date="2017-10" db="EMBL/GenBank/DDBJ databases">
        <title>Novel microbial diversity and functional potential in the marine mammal oral microbiome.</title>
        <authorList>
            <person name="Dudek N.K."/>
            <person name="Sun C.L."/>
            <person name="Burstein D."/>
            <person name="Kantor R.S."/>
            <person name="Aliaga Goltsman D.S."/>
            <person name="Bik E.M."/>
            <person name="Thomas B.C."/>
            <person name="Banfield J.F."/>
            <person name="Relman D.A."/>
        </authorList>
    </citation>
    <scope>NUCLEOTIDE SEQUENCE [LARGE SCALE GENOMIC DNA]</scope>
    <source>
        <strain evidence="1">DOLZORAL124_49_17</strain>
    </source>
</reference>
<accession>A0A2G6EAG6</accession>
<protein>
    <recommendedName>
        <fullName evidence="3">DUF370 domain-containing protein</fullName>
    </recommendedName>
</protein>
<comment type="caution">
    <text evidence="1">The sequence shown here is derived from an EMBL/GenBank/DDBJ whole genome shotgun (WGS) entry which is preliminary data.</text>
</comment>
<evidence type="ECO:0000313" key="1">
    <source>
        <dbReference type="EMBL" id="PID58832.1"/>
    </source>
</evidence>
<proteinExistence type="predicted"/>